<proteinExistence type="predicted"/>
<dbReference type="Proteomes" id="UP000231019">
    <property type="component" value="Unassembled WGS sequence"/>
</dbReference>
<sequence length="61" mass="6868">MQQSLGGIAKALTDFTRHKRNRASFAETKAVPKHAETYAKMPAISSLDWVAYKVLYKGKQK</sequence>
<protein>
    <submittedName>
        <fullName evidence="1">Uncharacterized protein</fullName>
    </submittedName>
</protein>
<evidence type="ECO:0000313" key="2">
    <source>
        <dbReference type="Proteomes" id="UP000231019"/>
    </source>
</evidence>
<organism evidence="1 2">
    <name type="scientific">bacterium (Candidatus Blackallbacteria) CG17_big_fil_post_rev_8_21_14_2_50_48_46</name>
    <dbReference type="NCBI Taxonomy" id="2014261"/>
    <lineage>
        <taxon>Bacteria</taxon>
        <taxon>Candidatus Blackallbacteria</taxon>
    </lineage>
</organism>
<dbReference type="EMBL" id="PFFQ01000066">
    <property type="protein sequence ID" value="PIW13826.1"/>
    <property type="molecule type" value="Genomic_DNA"/>
</dbReference>
<evidence type="ECO:0000313" key="1">
    <source>
        <dbReference type="EMBL" id="PIW13826.1"/>
    </source>
</evidence>
<gene>
    <name evidence="1" type="ORF">COW36_24480</name>
</gene>
<accession>A0A2M7FYJ3</accession>
<comment type="caution">
    <text evidence="1">The sequence shown here is derived from an EMBL/GenBank/DDBJ whole genome shotgun (WGS) entry which is preliminary data.</text>
</comment>
<name>A0A2M7FYJ3_9BACT</name>
<dbReference type="AlphaFoldDB" id="A0A2M7FYJ3"/>
<reference evidence="1 2" key="1">
    <citation type="submission" date="2017-09" db="EMBL/GenBank/DDBJ databases">
        <title>Depth-based differentiation of microbial function through sediment-hosted aquifers and enrichment of novel symbionts in the deep terrestrial subsurface.</title>
        <authorList>
            <person name="Probst A.J."/>
            <person name="Ladd B."/>
            <person name="Jarett J.K."/>
            <person name="Geller-Mcgrath D.E."/>
            <person name="Sieber C.M."/>
            <person name="Emerson J.B."/>
            <person name="Anantharaman K."/>
            <person name="Thomas B.C."/>
            <person name="Malmstrom R."/>
            <person name="Stieglmeier M."/>
            <person name="Klingl A."/>
            <person name="Woyke T."/>
            <person name="Ryan C.M."/>
            <person name="Banfield J.F."/>
        </authorList>
    </citation>
    <scope>NUCLEOTIDE SEQUENCE [LARGE SCALE GENOMIC DNA]</scope>
    <source>
        <strain evidence="1">CG17_big_fil_post_rev_8_21_14_2_50_48_46</strain>
    </source>
</reference>